<sequence>MVRLLQDSWTEAWRHLIAIPRSPDLVLFTFLQPIMFVLLFVYVFGGSLVVPGYERYEQYLIPGVFAQTALWGSAFTGVGVAEDMTKGLIDRLRSLPIHPASVLVGRTISDFVRNIVTFVVMIAVAVAVGFRFGGSVGESLLATLLLFTFAYAFSWVQAYMGLWVRSVEAANSAGFIWMFPLTFVSSAYVDPENMPDWLTPVADANPFTVLTNAGRALYNDRDPGSDLWLALAWAAGITVVFATLSIRRFSASTR</sequence>
<feature type="transmembrane region" description="Helical" evidence="5">
    <location>
        <begin position="115"/>
        <end position="134"/>
    </location>
</feature>
<keyword evidence="8" id="KW-1185">Reference proteome</keyword>
<dbReference type="InterPro" id="IPR013525">
    <property type="entry name" value="ABC2_TM"/>
</dbReference>
<dbReference type="PROSITE" id="PS51012">
    <property type="entry name" value="ABC_TM2"/>
    <property type="match status" value="1"/>
</dbReference>
<dbReference type="EMBL" id="CP045851">
    <property type="protein sequence ID" value="QGG97069.1"/>
    <property type="molecule type" value="Genomic_DNA"/>
</dbReference>
<organism evidence="7 8">
    <name type="scientific">Actinomarinicola tropica</name>
    <dbReference type="NCBI Taxonomy" id="2789776"/>
    <lineage>
        <taxon>Bacteria</taxon>
        <taxon>Bacillati</taxon>
        <taxon>Actinomycetota</taxon>
        <taxon>Acidimicrobiia</taxon>
        <taxon>Acidimicrobiales</taxon>
        <taxon>Iamiaceae</taxon>
        <taxon>Actinomarinicola</taxon>
    </lineage>
</organism>
<evidence type="ECO:0000256" key="3">
    <source>
        <dbReference type="ARBA" id="ARBA00022989"/>
    </source>
</evidence>
<keyword evidence="3 5" id="KW-1133">Transmembrane helix</keyword>
<feature type="transmembrane region" description="Helical" evidence="5">
    <location>
        <begin position="59"/>
        <end position="81"/>
    </location>
</feature>
<name>A0A5Q2RJU8_9ACTN</name>
<evidence type="ECO:0000256" key="5">
    <source>
        <dbReference type="RuleBase" id="RU361157"/>
    </source>
</evidence>
<dbReference type="PIRSF" id="PIRSF006648">
    <property type="entry name" value="DrrB"/>
    <property type="match status" value="1"/>
</dbReference>
<dbReference type="InterPro" id="IPR047817">
    <property type="entry name" value="ABC2_TM_bact-type"/>
</dbReference>
<evidence type="ECO:0000256" key="4">
    <source>
        <dbReference type="ARBA" id="ARBA00023136"/>
    </source>
</evidence>
<dbReference type="PANTHER" id="PTHR43229">
    <property type="entry name" value="NODULATION PROTEIN J"/>
    <property type="match status" value="1"/>
</dbReference>
<evidence type="ECO:0000259" key="6">
    <source>
        <dbReference type="PROSITE" id="PS51012"/>
    </source>
</evidence>
<keyword evidence="5" id="KW-1003">Cell membrane</keyword>
<evidence type="ECO:0000313" key="7">
    <source>
        <dbReference type="EMBL" id="QGG97069.1"/>
    </source>
</evidence>
<comment type="subcellular location">
    <subcellularLocation>
        <location evidence="5">Cell membrane</location>
        <topology evidence="5">Multi-pass membrane protein</topology>
    </subcellularLocation>
    <subcellularLocation>
        <location evidence="1">Membrane</location>
        <topology evidence="1">Multi-pass membrane protein</topology>
    </subcellularLocation>
</comment>
<dbReference type="GO" id="GO:0043190">
    <property type="term" value="C:ATP-binding cassette (ABC) transporter complex"/>
    <property type="evidence" value="ECO:0007669"/>
    <property type="project" value="InterPro"/>
</dbReference>
<evidence type="ECO:0000256" key="1">
    <source>
        <dbReference type="ARBA" id="ARBA00004141"/>
    </source>
</evidence>
<proteinExistence type="inferred from homology"/>
<keyword evidence="2 5" id="KW-0812">Transmembrane</keyword>
<dbReference type="AlphaFoldDB" id="A0A5Q2RJU8"/>
<dbReference type="Proteomes" id="UP000334019">
    <property type="component" value="Chromosome"/>
</dbReference>
<dbReference type="InterPro" id="IPR000412">
    <property type="entry name" value="ABC_2_transport"/>
</dbReference>
<dbReference type="PANTHER" id="PTHR43229:SF2">
    <property type="entry name" value="NODULATION PROTEIN J"/>
    <property type="match status" value="1"/>
</dbReference>
<feature type="transmembrane region" description="Helical" evidence="5">
    <location>
        <begin position="169"/>
        <end position="189"/>
    </location>
</feature>
<feature type="transmembrane region" description="Helical" evidence="5">
    <location>
        <begin position="25"/>
        <end position="53"/>
    </location>
</feature>
<comment type="similarity">
    <text evidence="5">Belongs to the ABC-2 integral membrane protein family.</text>
</comment>
<accession>A0A5Q2RJU8</accession>
<keyword evidence="4 5" id="KW-0472">Membrane</keyword>
<dbReference type="GO" id="GO:0140359">
    <property type="term" value="F:ABC-type transporter activity"/>
    <property type="evidence" value="ECO:0007669"/>
    <property type="project" value="InterPro"/>
</dbReference>
<feature type="domain" description="ABC transmembrane type-2" evidence="6">
    <location>
        <begin position="24"/>
        <end position="252"/>
    </location>
</feature>
<dbReference type="InterPro" id="IPR051784">
    <property type="entry name" value="Nod_factor_ABC_transporter"/>
</dbReference>
<dbReference type="KEGG" id="atq:GH723_09905"/>
<feature type="transmembrane region" description="Helical" evidence="5">
    <location>
        <begin position="227"/>
        <end position="246"/>
    </location>
</feature>
<evidence type="ECO:0000256" key="2">
    <source>
        <dbReference type="ARBA" id="ARBA00022692"/>
    </source>
</evidence>
<keyword evidence="5" id="KW-0813">Transport</keyword>
<dbReference type="Pfam" id="PF01061">
    <property type="entry name" value="ABC2_membrane"/>
    <property type="match status" value="1"/>
</dbReference>
<gene>
    <name evidence="7" type="ORF">GH723_09905</name>
</gene>
<feature type="transmembrane region" description="Helical" evidence="5">
    <location>
        <begin position="140"/>
        <end position="162"/>
    </location>
</feature>
<reference evidence="7 8" key="1">
    <citation type="submission" date="2019-11" db="EMBL/GenBank/DDBJ databases">
        <authorList>
            <person name="He Y."/>
        </authorList>
    </citation>
    <scope>NUCLEOTIDE SEQUENCE [LARGE SCALE GENOMIC DNA]</scope>
    <source>
        <strain evidence="7 8">SCSIO 58843</strain>
    </source>
</reference>
<evidence type="ECO:0000313" key="8">
    <source>
        <dbReference type="Proteomes" id="UP000334019"/>
    </source>
</evidence>
<protein>
    <recommendedName>
        <fullName evidence="5">Transport permease protein</fullName>
    </recommendedName>
</protein>